<dbReference type="InParanoid" id="A0A0J6ZKV8"/>
<dbReference type="EMBL" id="LEKT01000062">
    <property type="protein sequence ID" value="KMO85476.1"/>
    <property type="molecule type" value="Genomic_DNA"/>
</dbReference>
<evidence type="ECO:0000256" key="3">
    <source>
        <dbReference type="ARBA" id="ARBA00023125"/>
    </source>
</evidence>
<dbReference type="SUPFAM" id="SSF56349">
    <property type="entry name" value="DNA breaking-rejoining enzymes"/>
    <property type="match status" value="1"/>
</dbReference>
<evidence type="ECO:0000256" key="1">
    <source>
        <dbReference type="ARBA" id="ARBA00008857"/>
    </source>
</evidence>
<dbReference type="InterPro" id="IPR011010">
    <property type="entry name" value="DNA_brk_join_enz"/>
</dbReference>
<accession>A0A0J6ZKV8</accession>
<dbReference type="Pfam" id="PF14659">
    <property type="entry name" value="Phage_int_SAM_3"/>
    <property type="match status" value="1"/>
</dbReference>
<evidence type="ECO:0000259" key="5">
    <source>
        <dbReference type="PROSITE" id="PS51900"/>
    </source>
</evidence>
<keyword evidence="3 4" id="KW-0238">DNA-binding</keyword>
<dbReference type="InterPro" id="IPR004107">
    <property type="entry name" value="Integrase_SAM-like_N"/>
</dbReference>
<dbReference type="GO" id="GO:0003677">
    <property type="term" value="F:DNA binding"/>
    <property type="evidence" value="ECO:0007669"/>
    <property type="project" value="UniProtKB-UniRule"/>
</dbReference>
<feature type="domain" description="Core-binding (CB)" evidence="5">
    <location>
        <begin position="72"/>
        <end position="165"/>
    </location>
</feature>
<comment type="similarity">
    <text evidence="1">Belongs to the 'phage' integrase family.</text>
</comment>
<dbReference type="GO" id="GO:0015074">
    <property type="term" value="P:DNA integration"/>
    <property type="evidence" value="ECO:0007669"/>
    <property type="project" value="UniProtKB-KW"/>
</dbReference>
<dbReference type="OrthoDB" id="9769726at2"/>
<dbReference type="Gene3D" id="1.10.150.130">
    <property type="match status" value="1"/>
</dbReference>
<dbReference type="AlphaFoldDB" id="A0A0J6ZKV8"/>
<organism evidence="6 7">
    <name type="scientific">Megasphaera cerevisiae DSM 20462</name>
    <dbReference type="NCBI Taxonomy" id="1122219"/>
    <lineage>
        <taxon>Bacteria</taxon>
        <taxon>Bacillati</taxon>
        <taxon>Bacillota</taxon>
        <taxon>Negativicutes</taxon>
        <taxon>Veillonellales</taxon>
        <taxon>Veillonellaceae</taxon>
        <taxon>Megasphaera</taxon>
    </lineage>
</organism>
<comment type="caution">
    <text evidence="6">The sequence shown here is derived from an EMBL/GenBank/DDBJ whole genome shotgun (WGS) entry which is preliminary data.</text>
</comment>
<keyword evidence="7" id="KW-1185">Reference proteome</keyword>
<dbReference type="PATRIC" id="fig|1122219.3.peg.2888"/>
<keyword evidence="2" id="KW-0229">DNA integration</keyword>
<proteinExistence type="inferred from homology"/>
<dbReference type="InterPro" id="IPR010998">
    <property type="entry name" value="Integrase_recombinase_N"/>
</dbReference>
<dbReference type="PROSITE" id="PS51900">
    <property type="entry name" value="CB"/>
    <property type="match status" value="1"/>
</dbReference>
<sequence length="251" mass="29811">MATVINRGNGHWKLRVYIGQDKDGNKIRKSKRIVAKSKRAAMKELDKFRLQLQAKELQAEEVAAPVHKDMAITFDNFVGIWDKRHNIHLAMTTREHNRTLLRNRILPFFHDKPIENINVEDIRAFIYELHQSEIHHNSRQKQRFLSETMIHKNFALLKHILSKAVEWGYIKENPCDRLEHREIPKPNYHHYPIIQEEQLKKLLKAIDDLPDNYSELKHRAIFYLTLMTGMRKAERLPTVQYCLHRDSQEAG</sequence>
<dbReference type="Proteomes" id="UP000036503">
    <property type="component" value="Unassembled WGS sequence"/>
</dbReference>
<dbReference type="PANTHER" id="PTHR30629:SF2">
    <property type="entry name" value="PROPHAGE INTEGRASE INTS-RELATED"/>
    <property type="match status" value="1"/>
</dbReference>
<evidence type="ECO:0000313" key="6">
    <source>
        <dbReference type="EMBL" id="KMO85476.1"/>
    </source>
</evidence>
<dbReference type="InterPro" id="IPR050808">
    <property type="entry name" value="Phage_Integrase"/>
</dbReference>
<evidence type="ECO:0000256" key="4">
    <source>
        <dbReference type="PROSITE-ProRule" id="PRU01248"/>
    </source>
</evidence>
<evidence type="ECO:0000256" key="2">
    <source>
        <dbReference type="ARBA" id="ARBA00022908"/>
    </source>
</evidence>
<dbReference type="PANTHER" id="PTHR30629">
    <property type="entry name" value="PROPHAGE INTEGRASE"/>
    <property type="match status" value="1"/>
</dbReference>
<gene>
    <name evidence="6" type="ORF">AB840_13380</name>
</gene>
<protein>
    <recommendedName>
        <fullName evidence="5">Core-binding (CB) domain-containing protein</fullName>
    </recommendedName>
</protein>
<evidence type="ECO:0000313" key="7">
    <source>
        <dbReference type="Proteomes" id="UP000036503"/>
    </source>
</evidence>
<dbReference type="InterPro" id="IPR044068">
    <property type="entry name" value="CB"/>
</dbReference>
<name>A0A0J6ZKV8_9FIRM</name>
<reference evidence="6 7" key="1">
    <citation type="submission" date="2015-06" db="EMBL/GenBank/DDBJ databases">
        <title>Draft genome sequence of beer spoilage bacterium Megasphaera cerevisiae type strain 20462.</title>
        <authorList>
            <person name="Kutumbaka K."/>
            <person name="Pasmowitz J."/>
            <person name="Mategko J."/>
            <person name="Reyes D."/>
            <person name="Friedrich A."/>
            <person name="Han S."/>
            <person name="Martens-Habbena W."/>
            <person name="Neal-McKinney J."/>
            <person name="Janagama H.K."/>
            <person name="Nadala C."/>
            <person name="Samadpour M."/>
        </authorList>
    </citation>
    <scope>NUCLEOTIDE SEQUENCE [LARGE SCALE GENOMIC DNA]</scope>
    <source>
        <strain evidence="6 7">DSM 20462</strain>
    </source>
</reference>
<dbReference type="STRING" id="39029.BSR42_11625"/>